<keyword evidence="1 11" id="KW-0963">Cytoplasm</keyword>
<evidence type="ECO:0000256" key="11">
    <source>
        <dbReference type="HAMAP-Rule" id="MF_00848"/>
    </source>
</evidence>
<evidence type="ECO:0000256" key="8">
    <source>
        <dbReference type="ARBA" id="ARBA00023204"/>
    </source>
</evidence>
<dbReference type="EMBL" id="QAYG01000001">
    <property type="protein sequence ID" value="PTW62437.1"/>
    <property type="molecule type" value="Genomic_DNA"/>
</dbReference>
<dbReference type="Gene3D" id="3.40.50.300">
    <property type="entry name" value="P-loop containing nucleotide triphosphate hydrolases"/>
    <property type="match status" value="2"/>
</dbReference>
<comment type="caution">
    <text evidence="14">The sequence shown here is derived from an EMBL/GenBank/DDBJ whole genome shotgun (WGS) entry which is preliminary data.</text>
</comment>
<accession>A0A2T5VFA6</accession>
<dbReference type="GO" id="GO:0016887">
    <property type="term" value="F:ATP hydrolysis activity"/>
    <property type="evidence" value="ECO:0007669"/>
    <property type="project" value="UniProtKB-UniRule"/>
</dbReference>
<evidence type="ECO:0000256" key="12">
    <source>
        <dbReference type="SAM" id="MobiDB-lite"/>
    </source>
</evidence>
<dbReference type="InterPro" id="IPR032524">
    <property type="entry name" value="ABC_tran_C"/>
</dbReference>
<dbReference type="Pfam" id="PF16326">
    <property type="entry name" value="ABC_tran_CTD"/>
    <property type="match status" value="1"/>
</dbReference>
<reference evidence="14 15" key="1">
    <citation type="submission" date="2018-04" db="EMBL/GenBank/DDBJ databases">
        <title>Genomic Encyclopedia of Archaeal and Bacterial Type Strains, Phase II (KMG-II): from individual species to whole genera.</title>
        <authorList>
            <person name="Goeker M."/>
        </authorList>
    </citation>
    <scope>NUCLEOTIDE SEQUENCE [LARGE SCALE GENOMIC DNA]</scope>
    <source>
        <strain evidence="14 15">DSM 23382</strain>
    </source>
</reference>
<keyword evidence="11" id="KW-0175">Coiled coil</keyword>
<dbReference type="RefSeq" id="WP_107988009.1">
    <property type="nucleotide sequence ID" value="NZ_QAYG01000001.1"/>
</dbReference>
<dbReference type="FunFam" id="3.40.50.300:FF:000309">
    <property type="entry name" value="ABC transporter ATP-binding protein"/>
    <property type="match status" value="1"/>
</dbReference>
<dbReference type="Pfam" id="PF00005">
    <property type="entry name" value="ABC_tran"/>
    <property type="match status" value="2"/>
</dbReference>
<keyword evidence="3 11" id="KW-0547">Nucleotide-binding</keyword>
<feature type="region of interest" description="Disordered" evidence="12">
    <location>
        <begin position="499"/>
        <end position="534"/>
    </location>
</feature>
<dbReference type="InterPro" id="IPR037118">
    <property type="entry name" value="Val-tRNA_synth_C_sf"/>
</dbReference>
<evidence type="ECO:0000259" key="13">
    <source>
        <dbReference type="PROSITE" id="PS50893"/>
    </source>
</evidence>
<dbReference type="InterPro" id="IPR051309">
    <property type="entry name" value="ABCF_ATPase"/>
</dbReference>
<keyword evidence="4 11" id="KW-0227">DNA damage</keyword>
<dbReference type="GO" id="GO:0005524">
    <property type="term" value="F:ATP binding"/>
    <property type="evidence" value="ECO:0007669"/>
    <property type="project" value="UniProtKB-UniRule"/>
</dbReference>
<name>A0A2T5VFA6_9HYPH</name>
<keyword evidence="5 11" id="KW-0378">Hydrolase</keyword>
<comment type="function">
    <text evidence="11">Probably plays a role in ribosome assembly or function. May be involved in resolution of branched DNA intermediates that result from template switching in postreplication gaps. Binds DNA and has ATPase activity.</text>
</comment>
<dbReference type="InterPro" id="IPR003593">
    <property type="entry name" value="AAA+_ATPase"/>
</dbReference>
<dbReference type="EC" id="3.6.1.-" evidence="11"/>
<evidence type="ECO:0000313" key="14">
    <source>
        <dbReference type="EMBL" id="PTW62437.1"/>
    </source>
</evidence>
<gene>
    <name evidence="11" type="primary">uup</name>
    <name evidence="14" type="ORF">C8N35_101480</name>
</gene>
<evidence type="ECO:0000256" key="2">
    <source>
        <dbReference type="ARBA" id="ARBA00022737"/>
    </source>
</evidence>
<sequence>MALPPLLTLQSIRLTFGGTALFEDAEMTVAPGDRLCLVGRNGSGKSTLLKIAAGMVEADDGRRFVQPGATVRYLPQEPDLSGFSTTLAYVEAGLAPGDDHYRAQYLLGELGLTGEESPDQLSGGEARRAALARVLAPVPDILLLDEPTNHLDLPAIEWLEEELSSMRSALVLISHDRRFLQDLARSTLWLDRGTLRRMDQGFANFETWRDEVLEQEERDRHKLDRKIVAEEHWVRYGVTARRKRNMGRMRALADLRSQRRDQRKSQGNVKFVASEGETSGKEVVKAEEISKTYGDRTIVDTFSTIIQRGDRIGIIGPNGAGKTTLLNLLTGTLAPDSGKIKLGTNLLKVTLDQRRASLDPSWSLREALTDGRGDKVEVGGVTKHVVAYMKDFLFTPEQAGTPISALSGGERGRLMLARALATPSNLLVLDEPTNDLDLETLDLLQELIADYAGTVILVSHDRDFLDRVATSVIAGEGDGSWIEYAGGYSDMVAQRGHGVRARGDTPAPATAKAGKTEKPQTQPQTDTRAPATKRKLSFKEKHALETLPGEMERLQADIDARRRKMSDPAFYSRDPDGFSKVTAELETLENELEAAEERWLELEMLREEVEAR</sequence>
<comment type="catalytic activity">
    <reaction evidence="9 11">
        <text>ATP + H2O = ADP + phosphate + H(+)</text>
        <dbReference type="Rhea" id="RHEA:13065"/>
        <dbReference type="ChEBI" id="CHEBI:15377"/>
        <dbReference type="ChEBI" id="CHEBI:15378"/>
        <dbReference type="ChEBI" id="CHEBI:30616"/>
        <dbReference type="ChEBI" id="CHEBI:43474"/>
        <dbReference type="ChEBI" id="CHEBI:456216"/>
    </reaction>
</comment>
<dbReference type="InterPro" id="IPR017871">
    <property type="entry name" value="ABC_transporter-like_CS"/>
</dbReference>
<dbReference type="GO" id="GO:0043022">
    <property type="term" value="F:ribosome binding"/>
    <property type="evidence" value="ECO:0007669"/>
    <property type="project" value="UniProtKB-UniRule"/>
</dbReference>
<dbReference type="InterPro" id="IPR027417">
    <property type="entry name" value="P-loop_NTPase"/>
</dbReference>
<dbReference type="PANTHER" id="PTHR42855">
    <property type="entry name" value="ABC TRANSPORTER ATP-BINDING SUBUNIT"/>
    <property type="match status" value="1"/>
</dbReference>
<feature type="domain" description="ABC transporter" evidence="13">
    <location>
        <begin position="7"/>
        <end position="217"/>
    </location>
</feature>
<feature type="binding site" evidence="11">
    <location>
        <begin position="39"/>
        <end position="46"/>
    </location>
    <ligand>
        <name>ATP</name>
        <dbReference type="ChEBI" id="CHEBI:30616"/>
        <label>1</label>
    </ligand>
</feature>
<evidence type="ECO:0000256" key="1">
    <source>
        <dbReference type="ARBA" id="ARBA00022490"/>
    </source>
</evidence>
<dbReference type="HAMAP" id="MF_00848">
    <property type="entry name" value="Uup"/>
    <property type="match status" value="1"/>
</dbReference>
<keyword evidence="2 11" id="KW-0677">Repeat</keyword>
<evidence type="ECO:0000256" key="4">
    <source>
        <dbReference type="ARBA" id="ARBA00022763"/>
    </source>
</evidence>
<dbReference type="Gene3D" id="1.10.287.380">
    <property type="entry name" value="Valyl-tRNA synthetase, C-terminal domain"/>
    <property type="match status" value="1"/>
</dbReference>
<evidence type="ECO:0000256" key="7">
    <source>
        <dbReference type="ARBA" id="ARBA00023125"/>
    </source>
</evidence>
<evidence type="ECO:0000313" key="15">
    <source>
        <dbReference type="Proteomes" id="UP000244081"/>
    </source>
</evidence>
<dbReference type="SUPFAM" id="SSF52540">
    <property type="entry name" value="P-loop containing nucleoside triphosphate hydrolases"/>
    <property type="match status" value="2"/>
</dbReference>
<proteinExistence type="inferred from homology"/>
<keyword evidence="7 11" id="KW-0238">DNA-binding</keyword>
<evidence type="ECO:0000256" key="9">
    <source>
        <dbReference type="ARBA" id="ARBA00049360"/>
    </source>
</evidence>
<feature type="coiled-coil region" evidence="11">
    <location>
        <begin position="578"/>
        <end position="612"/>
    </location>
</feature>
<dbReference type="PANTHER" id="PTHR42855:SF1">
    <property type="entry name" value="ABC TRANSPORTER DOMAIN-CONTAINING PROTEIN"/>
    <property type="match status" value="1"/>
</dbReference>
<keyword evidence="6 11" id="KW-0067">ATP-binding</keyword>
<dbReference type="OrthoDB" id="9762369at2"/>
<dbReference type="AlphaFoldDB" id="A0A2T5VFA6"/>
<organism evidence="14 15">
    <name type="scientific">Breoghania corrubedonensis</name>
    <dbReference type="NCBI Taxonomy" id="665038"/>
    <lineage>
        <taxon>Bacteria</taxon>
        <taxon>Pseudomonadati</taxon>
        <taxon>Pseudomonadota</taxon>
        <taxon>Alphaproteobacteria</taxon>
        <taxon>Hyphomicrobiales</taxon>
        <taxon>Stappiaceae</taxon>
        <taxon>Breoghania</taxon>
    </lineage>
</organism>
<evidence type="ECO:0000256" key="10">
    <source>
        <dbReference type="ARBA" id="ARBA00061478"/>
    </source>
</evidence>
<protein>
    <recommendedName>
        <fullName evidence="11">ATP-binding protein Uup</fullName>
        <ecNumber evidence="11">3.6.1.-</ecNumber>
    </recommendedName>
</protein>
<evidence type="ECO:0000256" key="3">
    <source>
        <dbReference type="ARBA" id="ARBA00022741"/>
    </source>
</evidence>
<dbReference type="GO" id="GO:0005737">
    <property type="term" value="C:cytoplasm"/>
    <property type="evidence" value="ECO:0007669"/>
    <property type="project" value="UniProtKB-SubCell"/>
</dbReference>
<dbReference type="Proteomes" id="UP000244081">
    <property type="component" value="Unassembled WGS sequence"/>
</dbReference>
<keyword evidence="15" id="KW-1185">Reference proteome</keyword>
<dbReference type="InterPro" id="IPR003439">
    <property type="entry name" value="ABC_transporter-like_ATP-bd"/>
</dbReference>
<dbReference type="SMART" id="SM00382">
    <property type="entry name" value="AAA"/>
    <property type="match status" value="2"/>
</dbReference>
<comment type="similarity">
    <text evidence="10 11">Belongs to the ABC transporter superfamily. ABCF family. Uup subfamily.</text>
</comment>
<feature type="domain" description="ABC transporter" evidence="13">
    <location>
        <begin position="284"/>
        <end position="501"/>
    </location>
</feature>
<dbReference type="GO" id="GO:0006281">
    <property type="term" value="P:DNA repair"/>
    <property type="evidence" value="ECO:0007669"/>
    <property type="project" value="UniProtKB-KW"/>
</dbReference>
<dbReference type="PROSITE" id="PS50893">
    <property type="entry name" value="ABC_TRANSPORTER_2"/>
    <property type="match status" value="2"/>
</dbReference>
<evidence type="ECO:0000256" key="5">
    <source>
        <dbReference type="ARBA" id="ARBA00022801"/>
    </source>
</evidence>
<dbReference type="GO" id="GO:0003677">
    <property type="term" value="F:DNA binding"/>
    <property type="evidence" value="ECO:0007669"/>
    <property type="project" value="UniProtKB-UniRule"/>
</dbReference>
<feature type="binding site" evidence="11">
    <location>
        <begin position="316"/>
        <end position="323"/>
    </location>
    <ligand>
        <name>ATP</name>
        <dbReference type="ChEBI" id="CHEBI:30616"/>
        <label>2</label>
    </ligand>
</feature>
<dbReference type="InterPro" id="IPR043686">
    <property type="entry name" value="Uup"/>
</dbReference>
<dbReference type="CDD" id="cd03221">
    <property type="entry name" value="ABCF_EF-3"/>
    <property type="match status" value="2"/>
</dbReference>
<keyword evidence="8 11" id="KW-0234">DNA repair</keyword>
<evidence type="ECO:0000256" key="6">
    <source>
        <dbReference type="ARBA" id="ARBA00022840"/>
    </source>
</evidence>
<comment type="subcellular location">
    <subcellularLocation>
        <location evidence="11">Cytoplasm</location>
    </subcellularLocation>
    <text evidence="11">Associates with ribosomes.</text>
</comment>
<dbReference type="PROSITE" id="PS00211">
    <property type="entry name" value="ABC_TRANSPORTER_1"/>
    <property type="match status" value="1"/>
</dbReference>